<keyword evidence="3" id="KW-1185">Reference proteome</keyword>
<dbReference type="EMBL" id="BLLK01000047">
    <property type="protein sequence ID" value="GFH54749.1"/>
    <property type="molecule type" value="Genomic_DNA"/>
</dbReference>
<evidence type="ECO:0000256" key="1">
    <source>
        <dbReference type="SAM" id="Phobius"/>
    </source>
</evidence>
<protein>
    <submittedName>
        <fullName evidence="2">Uncharacterized protein</fullName>
    </submittedName>
</protein>
<dbReference type="Proteomes" id="UP001054902">
    <property type="component" value="Unassembled WGS sequence"/>
</dbReference>
<evidence type="ECO:0000313" key="3">
    <source>
        <dbReference type="Proteomes" id="UP001054902"/>
    </source>
</evidence>
<reference evidence="2 3" key="1">
    <citation type="journal article" date="2021" name="Sci. Rep.">
        <title>The genome of the diatom Chaetoceros tenuissimus carries an ancient integrated fragment of an extant virus.</title>
        <authorList>
            <person name="Hongo Y."/>
            <person name="Kimura K."/>
            <person name="Takaki Y."/>
            <person name="Yoshida Y."/>
            <person name="Baba S."/>
            <person name="Kobayashi G."/>
            <person name="Nagasaki K."/>
            <person name="Hano T."/>
            <person name="Tomaru Y."/>
        </authorList>
    </citation>
    <scope>NUCLEOTIDE SEQUENCE [LARGE SCALE GENOMIC DNA]</scope>
    <source>
        <strain evidence="2 3">NIES-3715</strain>
    </source>
</reference>
<sequence length="211" mass="22893">MVVNPSLVAKVIASSASFPTTLANIATQETSSQMVALAVRGGGEALVNLTRAKFRTEALSGYGVVSALLFSQSMSMFNSIPKKMQDDDGENHWVEDSATVLLAVTSLVSVIACLTTTFIFALCGMYTRNAVGMGNDLGYINFIEQTANIRKIGFKAMLISQYSMQSSFVVSIFLKFKGKLRMLLGPIALIFSLWSMSVWGPIFRIAAETLF</sequence>
<feature type="transmembrane region" description="Helical" evidence="1">
    <location>
        <begin position="183"/>
        <end position="207"/>
    </location>
</feature>
<keyword evidence="1" id="KW-0472">Membrane</keyword>
<evidence type="ECO:0000313" key="2">
    <source>
        <dbReference type="EMBL" id="GFH54749.1"/>
    </source>
</evidence>
<feature type="transmembrane region" description="Helical" evidence="1">
    <location>
        <begin position="59"/>
        <end position="80"/>
    </location>
</feature>
<dbReference type="AlphaFoldDB" id="A0AAD3D266"/>
<gene>
    <name evidence="2" type="ORF">CTEN210_11225</name>
</gene>
<name>A0AAD3D266_9STRA</name>
<organism evidence="2 3">
    <name type="scientific">Chaetoceros tenuissimus</name>
    <dbReference type="NCBI Taxonomy" id="426638"/>
    <lineage>
        <taxon>Eukaryota</taxon>
        <taxon>Sar</taxon>
        <taxon>Stramenopiles</taxon>
        <taxon>Ochrophyta</taxon>
        <taxon>Bacillariophyta</taxon>
        <taxon>Coscinodiscophyceae</taxon>
        <taxon>Chaetocerotophycidae</taxon>
        <taxon>Chaetocerotales</taxon>
        <taxon>Chaetocerotaceae</taxon>
        <taxon>Chaetoceros</taxon>
    </lineage>
</organism>
<keyword evidence="1" id="KW-0812">Transmembrane</keyword>
<proteinExistence type="predicted"/>
<accession>A0AAD3D266</accession>
<keyword evidence="1" id="KW-1133">Transmembrane helix</keyword>
<comment type="caution">
    <text evidence="2">The sequence shown here is derived from an EMBL/GenBank/DDBJ whole genome shotgun (WGS) entry which is preliminary data.</text>
</comment>
<feature type="transmembrane region" description="Helical" evidence="1">
    <location>
        <begin position="100"/>
        <end position="123"/>
    </location>
</feature>